<keyword evidence="3" id="KW-1185">Reference proteome</keyword>
<feature type="region of interest" description="Disordered" evidence="1">
    <location>
        <begin position="17"/>
        <end position="38"/>
    </location>
</feature>
<dbReference type="AlphaFoldDB" id="A0A1Y2GWB3"/>
<protein>
    <submittedName>
        <fullName evidence="2">Uncharacterized protein</fullName>
    </submittedName>
</protein>
<dbReference type="GeneID" id="33561942"/>
<dbReference type="EMBL" id="MCFF01000008">
    <property type="protein sequence ID" value="ORZ24835.1"/>
    <property type="molecule type" value="Genomic_DNA"/>
</dbReference>
<evidence type="ECO:0000313" key="2">
    <source>
        <dbReference type="EMBL" id="ORZ24835.1"/>
    </source>
</evidence>
<evidence type="ECO:0000256" key="1">
    <source>
        <dbReference type="SAM" id="MobiDB-lite"/>
    </source>
</evidence>
<evidence type="ECO:0000313" key="3">
    <source>
        <dbReference type="Proteomes" id="UP000193648"/>
    </source>
</evidence>
<dbReference type="Proteomes" id="UP000193648">
    <property type="component" value="Unassembled WGS sequence"/>
</dbReference>
<organism evidence="2 3">
    <name type="scientific">Lobosporangium transversale</name>
    <dbReference type="NCBI Taxonomy" id="64571"/>
    <lineage>
        <taxon>Eukaryota</taxon>
        <taxon>Fungi</taxon>
        <taxon>Fungi incertae sedis</taxon>
        <taxon>Mucoromycota</taxon>
        <taxon>Mortierellomycotina</taxon>
        <taxon>Mortierellomycetes</taxon>
        <taxon>Mortierellales</taxon>
        <taxon>Mortierellaceae</taxon>
        <taxon>Lobosporangium</taxon>
    </lineage>
</organism>
<dbReference type="InParanoid" id="A0A1Y2GWB3"/>
<proteinExistence type="predicted"/>
<accession>A0A1Y2GWB3</accession>
<comment type="caution">
    <text evidence="2">The sequence shown here is derived from an EMBL/GenBank/DDBJ whole genome shotgun (WGS) entry which is preliminary data.</text>
</comment>
<name>A0A1Y2GWB3_9FUNG</name>
<dbReference type="RefSeq" id="XP_021883816.1">
    <property type="nucleotide sequence ID" value="XM_022020098.1"/>
</dbReference>
<reference evidence="2 3" key="1">
    <citation type="submission" date="2016-07" db="EMBL/GenBank/DDBJ databases">
        <title>Pervasive Adenine N6-methylation of Active Genes in Fungi.</title>
        <authorList>
            <consortium name="DOE Joint Genome Institute"/>
            <person name="Mondo S.J."/>
            <person name="Dannebaum R.O."/>
            <person name="Kuo R.C."/>
            <person name="Labutti K."/>
            <person name="Haridas S."/>
            <person name="Kuo A."/>
            <person name="Salamov A."/>
            <person name="Ahrendt S.R."/>
            <person name="Lipzen A."/>
            <person name="Sullivan W."/>
            <person name="Andreopoulos W.B."/>
            <person name="Clum A."/>
            <person name="Lindquist E."/>
            <person name="Daum C."/>
            <person name="Ramamoorthy G.K."/>
            <person name="Gryganskyi A."/>
            <person name="Culley D."/>
            <person name="Magnuson J.K."/>
            <person name="James T.Y."/>
            <person name="O'Malley M.A."/>
            <person name="Stajich J.E."/>
            <person name="Spatafora J.W."/>
            <person name="Visel A."/>
            <person name="Grigoriev I.V."/>
        </authorList>
    </citation>
    <scope>NUCLEOTIDE SEQUENCE [LARGE SCALE GENOMIC DNA]</scope>
    <source>
        <strain evidence="2 3">NRRL 3116</strain>
    </source>
</reference>
<sequence length="556" mass="59922">MANERWDSDSKTLLTTVNANSNGDSGRCDSPNRNSGATGIMLMQTNRNWTNGNHEDHEQHDSIPNENENETLQKSEHTTTAVVTATPVRNMVLLTSSSSQTTSSSSPSPLLALSPFKRKRFMVDNSTQFSLDMSLKPFTSQQIAQARNNNPQHYARYHTHTHTYTQLTSNDNKNSTILSDHHPLATSRAPVPLVGSSPSSSLTLSSPSQSFAIASVSSVEFLSPSMSSISASVNAMMSTPRSYCSADNDGNSTGTVYGSGRRATTPHQQSHQSISAASSMMTTGSTATEVDTIQYHQQKSASSAYSWKATSSIAKCDSAHFQISNGKGLMAPSTSMDQQQFRLHHQPLSAAVPYVGTGGSFVQVPSTPMWLHSSALTTSQGSDSIASAIAASPQPPYSELHWPQTTLTATSPSSGGSTIEYTLLPSTSEQFVLSEIHSGVIMASPGPALSSSSLSEVRRSSLANTTTPTSTMATSFGHHRLSDFVRALFSQSLVSRLYARRPHFFSVGSQSTPVSSTLLSSVNSWTIISREYMSFTLPYPSHQCQHRPSSDHRDDM</sequence>
<gene>
    <name evidence="2" type="ORF">BCR41DRAFT_234485</name>
</gene>